<accession>A0A820PDI1</accession>
<comment type="caution">
    <text evidence="2">The sequence shown here is derived from an EMBL/GenBank/DDBJ whole genome shotgun (WGS) entry which is preliminary data.</text>
</comment>
<evidence type="ECO:0000259" key="1">
    <source>
        <dbReference type="Pfam" id="PF00780"/>
    </source>
</evidence>
<gene>
    <name evidence="2" type="ORF">OKA104_LOCUS51375</name>
</gene>
<feature type="domain" description="CNH" evidence="1">
    <location>
        <begin position="2"/>
        <end position="125"/>
    </location>
</feature>
<dbReference type="EMBL" id="CAJOAY010027700">
    <property type="protein sequence ID" value="CAF4400534.1"/>
    <property type="molecule type" value="Genomic_DNA"/>
</dbReference>
<organism evidence="2 3">
    <name type="scientific">Adineta steineri</name>
    <dbReference type="NCBI Taxonomy" id="433720"/>
    <lineage>
        <taxon>Eukaryota</taxon>
        <taxon>Metazoa</taxon>
        <taxon>Spiralia</taxon>
        <taxon>Gnathifera</taxon>
        <taxon>Rotifera</taxon>
        <taxon>Eurotatoria</taxon>
        <taxon>Bdelloidea</taxon>
        <taxon>Adinetida</taxon>
        <taxon>Adinetidae</taxon>
        <taxon>Adineta</taxon>
    </lineage>
</organism>
<name>A0A820PDI1_9BILA</name>
<feature type="non-terminal residue" evidence="2">
    <location>
        <position position="151"/>
    </location>
</feature>
<dbReference type="InterPro" id="IPR001180">
    <property type="entry name" value="CNH_dom"/>
</dbReference>
<protein>
    <recommendedName>
        <fullName evidence="1">CNH domain-containing protein</fullName>
    </recommendedName>
</protein>
<reference evidence="2" key="1">
    <citation type="submission" date="2021-02" db="EMBL/GenBank/DDBJ databases">
        <authorList>
            <person name="Nowell W R."/>
        </authorList>
    </citation>
    <scope>NUCLEOTIDE SEQUENCE</scope>
</reference>
<dbReference type="Proteomes" id="UP000663881">
    <property type="component" value="Unassembled WGS sequence"/>
</dbReference>
<feature type="non-terminal residue" evidence="2">
    <location>
        <position position="1"/>
    </location>
</feature>
<dbReference type="AlphaFoldDB" id="A0A820PDI1"/>
<dbReference type="Pfam" id="PF00780">
    <property type="entry name" value="CNH"/>
    <property type="match status" value="1"/>
</dbReference>
<proteinExistence type="predicted"/>
<evidence type="ECO:0000313" key="2">
    <source>
        <dbReference type="EMBL" id="CAF4400534.1"/>
    </source>
</evidence>
<evidence type="ECO:0000313" key="3">
    <source>
        <dbReference type="Proteomes" id="UP000663881"/>
    </source>
</evidence>
<sequence>QNRFLLSSEDGLHLFNTIDESFTKLYDKKVYQLSLISNNQLLVILSGKERMIRIKSVEHLLNHSESPFDSKIPETKNATLFTIEPVSLTLCVAIKNCLCIYKIYSRPQPYSYKHICDLHTTQIVTYLDISILEINNDKERILWYGYSSTFM</sequence>